<evidence type="ECO:0000313" key="3">
    <source>
        <dbReference type="Proteomes" id="UP000006176"/>
    </source>
</evidence>
<evidence type="ECO:0000313" key="2">
    <source>
        <dbReference type="EMBL" id="AFL69411.1"/>
    </source>
</evidence>
<evidence type="ECO:0000259" key="1">
    <source>
        <dbReference type="Pfam" id="PF00155"/>
    </source>
</evidence>
<dbReference type="AlphaFoldDB" id="I3XZN7"/>
<dbReference type="EMBL" id="CP003333">
    <property type="protein sequence ID" value="AFL69411.1"/>
    <property type="molecule type" value="Genomic_DNA"/>
</dbReference>
<organism evidence="2 3">
    <name type="scientific">Sulfurospirillum barnesii (strain ATCC 700032 / DSM 10660 / SES-3)</name>
    <dbReference type="NCBI Taxonomy" id="760154"/>
    <lineage>
        <taxon>Bacteria</taxon>
        <taxon>Pseudomonadati</taxon>
        <taxon>Campylobacterota</taxon>
        <taxon>Epsilonproteobacteria</taxon>
        <taxon>Campylobacterales</taxon>
        <taxon>Sulfurospirillaceae</taxon>
        <taxon>Sulfurospirillum</taxon>
    </lineage>
</organism>
<dbReference type="Pfam" id="PF00155">
    <property type="entry name" value="Aminotran_1_2"/>
    <property type="match status" value="1"/>
</dbReference>
<name>I3XZN7_SULBS</name>
<dbReference type="Gene3D" id="3.90.1150.10">
    <property type="entry name" value="Aspartate Aminotransferase, domain 1"/>
    <property type="match status" value="1"/>
</dbReference>
<reference evidence="2 3" key="1">
    <citation type="submission" date="2012-06" db="EMBL/GenBank/DDBJ databases">
        <title>Complete sequence of Sulfurospirillum barnesii SES-3.</title>
        <authorList>
            <consortium name="US DOE Joint Genome Institute"/>
            <person name="Lucas S."/>
            <person name="Han J."/>
            <person name="Lapidus A."/>
            <person name="Cheng J.-F."/>
            <person name="Goodwin L."/>
            <person name="Pitluck S."/>
            <person name="Peters L."/>
            <person name="Ovchinnikova G."/>
            <person name="Lu M."/>
            <person name="Detter J.C."/>
            <person name="Han C."/>
            <person name="Tapia R."/>
            <person name="Land M."/>
            <person name="Hauser L."/>
            <person name="Kyrpides N."/>
            <person name="Ivanova N."/>
            <person name="Pagani I."/>
            <person name="Stolz J."/>
            <person name="Arkin A."/>
            <person name="Dehal P."/>
            <person name="Oremland R."/>
            <person name="Saltikov C."/>
            <person name="Basu P."/>
            <person name="Hollibaugh J."/>
            <person name="Newman D."/>
            <person name="Stolyar S."/>
            <person name="Hazen T."/>
            <person name="Woyke T."/>
        </authorList>
    </citation>
    <scope>NUCLEOTIDE SEQUENCE [LARGE SCALE GENOMIC DNA]</scope>
    <source>
        <strain evidence="3">ATCC 700032 / DSM 10660 / SES-3</strain>
    </source>
</reference>
<dbReference type="Gene3D" id="3.40.640.10">
    <property type="entry name" value="Type I PLP-dependent aspartate aminotransferase-like (Major domain)"/>
    <property type="match status" value="1"/>
</dbReference>
<protein>
    <submittedName>
        <fullName evidence="2">PLP-dependent enzyme, histidinol-phosphate/aromatic aminotransferase or cobyric acid decarboxylase</fullName>
    </submittedName>
</protein>
<dbReference type="PATRIC" id="fig|760154.4.peg.2133"/>
<dbReference type="InterPro" id="IPR015421">
    <property type="entry name" value="PyrdxlP-dep_Trfase_major"/>
</dbReference>
<dbReference type="InterPro" id="IPR004839">
    <property type="entry name" value="Aminotransferase_I/II_large"/>
</dbReference>
<dbReference type="eggNOG" id="COG0079">
    <property type="taxonomic scope" value="Bacteria"/>
</dbReference>
<dbReference type="CDD" id="cd00609">
    <property type="entry name" value="AAT_like"/>
    <property type="match status" value="1"/>
</dbReference>
<keyword evidence="2" id="KW-0032">Aminotransferase</keyword>
<dbReference type="InterPro" id="IPR015424">
    <property type="entry name" value="PyrdxlP-dep_Trfase"/>
</dbReference>
<dbReference type="RefSeq" id="WP_014770276.1">
    <property type="nucleotide sequence ID" value="NC_018002.1"/>
</dbReference>
<keyword evidence="3" id="KW-1185">Reference proteome</keyword>
<dbReference type="OrthoDB" id="9813612at2"/>
<dbReference type="GO" id="GO:0030170">
    <property type="term" value="F:pyridoxal phosphate binding"/>
    <property type="evidence" value="ECO:0007669"/>
    <property type="project" value="InterPro"/>
</dbReference>
<accession>I3XZN7</accession>
<dbReference type="STRING" id="760154.Sulba_2136"/>
<dbReference type="GO" id="GO:0008483">
    <property type="term" value="F:transaminase activity"/>
    <property type="evidence" value="ECO:0007669"/>
    <property type="project" value="UniProtKB-KW"/>
</dbReference>
<proteinExistence type="predicted"/>
<dbReference type="PANTHER" id="PTHR42885">
    <property type="entry name" value="HISTIDINOL-PHOSPHATE AMINOTRANSFERASE-RELATED"/>
    <property type="match status" value="1"/>
</dbReference>
<sequence length="335" mass="38171">MKPFEHGGDVTRFAAERGCGIEEVIDLSSNINFIKPKKNLSHLHLESYPNYDALSLSLSHHFKVLPENMELFNGGSSAIYALFRHLENQTCYLYAPAYLEYKCAALAYNKQLVLINRFEPLPTKLEKNALVIFINPSTPDGTYYDLPELFRVWMAHDATVIVDESFLAFCEKQSALPYLQHYEKLYILSSLTKFYACAGVRVGVVLSNTANIQSLKAKEPLWKISAFDSDFITSILDDRDFKEHTLKENARAKAYLKKILEDSKLCEKIYPSDANFFLVKLASHDAKTLASHLAKHNIMIRDCSNFDFLDTLHVRFAVKSIKDLEHLQKGLACLN</sequence>
<keyword evidence="2" id="KW-0808">Transferase</keyword>
<dbReference type="SUPFAM" id="SSF53383">
    <property type="entry name" value="PLP-dependent transferases"/>
    <property type="match status" value="1"/>
</dbReference>
<gene>
    <name evidence="2" type="ordered locus">Sulba_2136</name>
</gene>
<dbReference type="HOGENOM" id="CLU_017584_3_2_7"/>
<dbReference type="InterPro" id="IPR015422">
    <property type="entry name" value="PyrdxlP-dep_Trfase_small"/>
</dbReference>
<dbReference type="Proteomes" id="UP000006176">
    <property type="component" value="Chromosome"/>
</dbReference>
<feature type="domain" description="Aminotransferase class I/classII large" evidence="1">
    <location>
        <begin position="58"/>
        <end position="327"/>
    </location>
</feature>
<dbReference type="KEGG" id="sba:Sulba_2136"/>